<evidence type="ECO:0000313" key="5">
    <source>
        <dbReference type="Proteomes" id="UP000621168"/>
    </source>
</evidence>
<dbReference type="EMBL" id="WBMX01004194">
    <property type="protein sequence ID" value="NXC19011.1"/>
    <property type="molecule type" value="Genomic_DNA"/>
</dbReference>
<feature type="non-terminal residue" evidence="4">
    <location>
        <position position="1"/>
    </location>
</feature>
<dbReference type="InterPro" id="IPR001811">
    <property type="entry name" value="Chemokine_IL8-like_dom"/>
</dbReference>
<feature type="non-terminal residue" evidence="4">
    <location>
        <position position="62"/>
    </location>
</feature>
<evidence type="ECO:0000259" key="3">
    <source>
        <dbReference type="Pfam" id="PF00048"/>
    </source>
</evidence>
<name>A0A851LQ37_CORCR</name>
<evidence type="ECO:0000313" key="4">
    <source>
        <dbReference type="EMBL" id="NXC19011.1"/>
    </source>
</evidence>
<sequence length="62" mass="6894">SKSLVLVCLLGLLALLLCGTTEAQSNQDCCLSFFLVRLPRWALKGYIFFLSSEVCDIHAIIF</sequence>
<proteinExistence type="predicted"/>
<feature type="chain" id="PRO_5032817581" evidence="2">
    <location>
        <begin position="24"/>
        <end position="62"/>
    </location>
</feature>
<evidence type="ECO:0000256" key="1">
    <source>
        <dbReference type="ARBA" id="ARBA00022514"/>
    </source>
</evidence>
<feature type="domain" description="Chemokine interleukin-8-like" evidence="3">
    <location>
        <begin position="27"/>
        <end position="62"/>
    </location>
</feature>
<dbReference type="Gene3D" id="2.40.50.40">
    <property type="match status" value="1"/>
</dbReference>
<dbReference type="GO" id="GO:0005615">
    <property type="term" value="C:extracellular space"/>
    <property type="evidence" value="ECO:0007669"/>
    <property type="project" value="UniProtKB-KW"/>
</dbReference>
<evidence type="ECO:0000256" key="2">
    <source>
        <dbReference type="SAM" id="SignalP"/>
    </source>
</evidence>
<dbReference type="GO" id="GO:0008009">
    <property type="term" value="F:chemokine activity"/>
    <property type="evidence" value="ECO:0007669"/>
    <property type="project" value="InterPro"/>
</dbReference>
<dbReference type="AlphaFoldDB" id="A0A851LQ37"/>
<keyword evidence="2" id="KW-0732">Signal</keyword>
<keyword evidence="5" id="KW-1185">Reference proteome</keyword>
<dbReference type="GO" id="GO:0006955">
    <property type="term" value="P:immune response"/>
    <property type="evidence" value="ECO:0007669"/>
    <property type="project" value="InterPro"/>
</dbReference>
<dbReference type="InterPro" id="IPR036048">
    <property type="entry name" value="Interleukin_8-like_sf"/>
</dbReference>
<organism evidence="4 5">
    <name type="scientific">Corythaeola cristata</name>
    <name type="common">Great blue turaco</name>
    <dbReference type="NCBI Taxonomy" id="103954"/>
    <lineage>
        <taxon>Eukaryota</taxon>
        <taxon>Metazoa</taxon>
        <taxon>Chordata</taxon>
        <taxon>Craniata</taxon>
        <taxon>Vertebrata</taxon>
        <taxon>Euteleostomi</taxon>
        <taxon>Archelosauria</taxon>
        <taxon>Archosauria</taxon>
        <taxon>Dinosauria</taxon>
        <taxon>Saurischia</taxon>
        <taxon>Theropoda</taxon>
        <taxon>Coelurosauria</taxon>
        <taxon>Aves</taxon>
        <taxon>Neognathae</taxon>
        <taxon>Neoaves</taxon>
        <taxon>Otidimorphae</taxon>
        <taxon>Musophagiformes</taxon>
        <taxon>Musophagidae</taxon>
        <taxon>Corythaeola</taxon>
    </lineage>
</organism>
<dbReference type="Proteomes" id="UP000621168">
    <property type="component" value="Unassembled WGS sequence"/>
</dbReference>
<feature type="signal peptide" evidence="2">
    <location>
        <begin position="1"/>
        <end position="23"/>
    </location>
</feature>
<dbReference type="SUPFAM" id="SSF54117">
    <property type="entry name" value="Interleukin 8-like chemokines"/>
    <property type="match status" value="1"/>
</dbReference>
<keyword evidence="1" id="KW-0202">Cytokine</keyword>
<comment type="caution">
    <text evidence="4">The sequence shown here is derived from an EMBL/GenBank/DDBJ whole genome shotgun (WGS) entry which is preliminary data.</text>
</comment>
<reference evidence="4" key="1">
    <citation type="submission" date="2019-09" db="EMBL/GenBank/DDBJ databases">
        <title>Bird 10,000 Genomes (B10K) Project - Family phase.</title>
        <authorList>
            <person name="Zhang G."/>
        </authorList>
    </citation>
    <scope>NUCLEOTIDE SEQUENCE</scope>
    <source>
        <strain evidence="4">B10K-CU-031-40</strain>
    </source>
</reference>
<accession>A0A851LQ37</accession>
<dbReference type="Pfam" id="PF00048">
    <property type="entry name" value="IL8"/>
    <property type="match status" value="1"/>
</dbReference>
<gene>
    <name evidence="4" type="primary">Ccl20</name>
    <name evidence="4" type="ORF">CORCRI_R10964</name>
</gene>
<dbReference type="OrthoDB" id="8870994at2759"/>
<protein>
    <submittedName>
        <fullName evidence="4">CCL20 protein</fullName>
    </submittedName>
</protein>